<sequence length="197" mass="20573">MVWRRDALAEVAGRLRRGKAGLIPRRGHGVALMLQFFVQGGRTITLRVPVASPAPGGGCLRTVPVRVSIQPDGDVLVALPRAAVEDGRFDAVSAARLTAQMRRLVARVTTANPLWGIDALQALGEAAAAVVGLCSGAVLLWNGFEEMTAGQWAHSGATLALLAAPAALATLRPWLLGAVAPKLFPLALRAGGRIARI</sequence>
<proteinExistence type="predicted"/>
<organism evidence="1 2">
    <name type="scientific">Azospirillum isscasi</name>
    <dbReference type="NCBI Taxonomy" id="3053926"/>
    <lineage>
        <taxon>Bacteria</taxon>
        <taxon>Pseudomonadati</taxon>
        <taxon>Pseudomonadota</taxon>
        <taxon>Alphaproteobacteria</taxon>
        <taxon>Rhodospirillales</taxon>
        <taxon>Azospirillaceae</taxon>
        <taxon>Azospirillum</taxon>
    </lineage>
</organism>
<keyword evidence="2" id="KW-1185">Reference proteome</keyword>
<dbReference type="EMBL" id="JAUJFI010000061">
    <property type="protein sequence ID" value="MDQ2103837.1"/>
    <property type="molecule type" value="Genomic_DNA"/>
</dbReference>
<gene>
    <name evidence="1" type="ORF">QSG27_14135</name>
</gene>
<name>A0ABU0WJ05_9PROT</name>
<evidence type="ECO:0000313" key="1">
    <source>
        <dbReference type="EMBL" id="MDQ2103837.1"/>
    </source>
</evidence>
<comment type="caution">
    <text evidence="1">The sequence shown here is derived from an EMBL/GenBank/DDBJ whole genome shotgun (WGS) entry which is preliminary data.</text>
</comment>
<protein>
    <submittedName>
        <fullName evidence="1">Uncharacterized protein</fullName>
    </submittedName>
</protein>
<accession>A0ABU0WJ05</accession>
<dbReference type="Proteomes" id="UP001227317">
    <property type="component" value="Unassembled WGS sequence"/>
</dbReference>
<dbReference type="RefSeq" id="WP_306707146.1">
    <property type="nucleotide sequence ID" value="NZ_JAUJFI010000061.1"/>
</dbReference>
<reference evidence="1 2" key="1">
    <citation type="submission" date="2023-06" db="EMBL/GenBank/DDBJ databases">
        <title>Azospirillum isscasensis sp.nov, a bacterium isolated from rhizosphere soil of rice.</title>
        <authorList>
            <person name="Wang H."/>
        </authorList>
    </citation>
    <scope>NUCLEOTIDE SEQUENCE [LARGE SCALE GENOMIC DNA]</scope>
    <source>
        <strain evidence="1 2">C340-1</strain>
    </source>
</reference>
<evidence type="ECO:0000313" key="2">
    <source>
        <dbReference type="Proteomes" id="UP001227317"/>
    </source>
</evidence>